<evidence type="ECO:0000259" key="8">
    <source>
        <dbReference type="PROSITE" id="PS50893"/>
    </source>
</evidence>
<dbReference type="CDD" id="cd03228">
    <property type="entry name" value="ABCC_MRP_Like"/>
    <property type="match status" value="1"/>
</dbReference>
<dbReference type="SUPFAM" id="SSF52540">
    <property type="entry name" value="P-loop containing nucleoside triphosphate hydrolases"/>
    <property type="match status" value="1"/>
</dbReference>
<dbReference type="GO" id="GO:0042883">
    <property type="term" value="P:cysteine transport"/>
    <property type="evidence" value="ECO:0007669"/>
    <property type="project" value="InterPro"/>
</dbReference>
<dbReference type="RefSeq" id="WP_077805921.1">
    <property type="nucleotide sequence ID" value="NZ_BJXS01000004.1"/>
</dbReference>
<dbReference type="PROSITE" id="PS00211">
    <property type="entry name" value="ABC_TRANSPORTER_1"/>
    <property type="match status" value="1"/>
</dbReference>
<keyword evidence="2 7" id="KW-0812">Transmembrane</keyword>
<dbReference type="Proteomes" id="UP000188604">
    <property type="component" value="Chromosome"/>
</dbReference>
<dbReference type="SUPFAM" id="SSF90123">
    <property type="entry name" value="ABC transporter transmembrane region"/>
    <property type="match status" value="1"/>
</dbReference>
<dbReference type="InterPro" id="IPR036640">
    <property type="entry name" value="ABC1_TM_sf"/>
</dbReference>
<reference evidence="10 11" key="1">
    <citation type="submission" date="2016-03" db="EMBL/GenBank/DDBJ databases">
        <title>Acetic acid bacteria sequencing.</title>
        <authorList>
            <person name="Brandt J."/>
            <person name="Jakob F."/>
            <person name="Vogel R.F."/>
        </authorList>
    </citation>
    <scope>NUCLEOTIDE SEQUENCE [LARGE SCALE GENOMIC DNA]</scope>
    <source>
        <strain evidence="10 11">NBRC 101099</strain>
    </source>
</reference>
<evidence type="ECO:0000259" key="9">
    <source>
        <dbReference type="PROSITE" id="PS50929"/>
    </source>
</evidence>
<keyword evidence="11" id="KW-1185">Reference proteome</keyword>
<evidence type="ECO:0000256" key="6">
    <source>
        <dbReference type="ARBA" id="ARBA00023136"/>
    </source>
</evidence>
<feature type="transmembrane region" description="Helical" evidence="7">
    <location>
        <begin position="243"/>
        <end position="264"/>
    </location>
</feature>
<protein>
    <submittedName>
        <fullName evidence="10">Thiol reductant ABC exporter subunit CydD</fullName>
    </submittedName>
</protein>
<dbReference type="GO" id="GO:0005886">
    <property type="term" value="C:plasma membrane"/>
    <property type="evidence" value="ECO:0007669"/>
    <property type="project" value="UniProtKB-SubCell"/>
</dbReference>
<name>A0A1U9KMD9_9PROT</name>
<evidence type="ECO:0000256" key="1">
    <source>
        <dbReference type="ARBA" id="ARBA00004651"/>
    </source>
</evidence>
<feature type="domain" description="ABC transmembrane type-1" evidence="9">
    <location>
        <begin position="27"/>
        <end position="309"/>
    </location>
</feature>
<dbReference type="AlphaFoldDB" id="A0A1U9KMD9"/>
<dbReference type="SMART" id="SM00382">
    <property type="entry name" value="AAA"/>
    <property type="match status" value="1"/>
</dbReference>
<keyword evidence="4" id="KW-0067">ATP-binding</keyword>
<dbReference type="Gene3D" id="1.20.1560.10">
    <property type="entry name" value="ABC transporter type 1, transmembrane domain"/>
    <property type="match status" value="1"/>
</dbReference>
<sequence length="558" mass="59728">MSAVDKKIVRKWVAQQAGPGRRAALPSIVFGLLITTLGITQAWLVAVLLAAAITHTSQSIQRIFIELGVAIVLRAICQYLQDVSATRAGIAARRRLRREVLESIVAEGPGLLRRRHSSAIASLIVDRIEVLDGYFARWMPASVQWIASPCIVLLGLAFLAPHVIWIFAICGLAVPVAQAIFGIGAGLAARNQFLAMTRLQTRFLDRVRGIATIVIAGAVDREASALQEKADDLRQRTMRILRIAFLSSAAIDIAMVAAIIALVISEGVTLRHGSMTMPELARALVALLLVPEFFAPLRALALAYQDRAHASGAAEAMNDLIQPDAMASATIPFESRSITIRVSNVSFSWNATRGPVLQQVNFDVRPGEILVLEGRSGAGKSTLIELLLGFIQPGDGNIFFDGHDIAKLAPRTIAGSLAWIGQKPVIFAGTLRENILFGKPTASEQDMQAALKAAAIDSYLPDLPSGLDTVIGEGGFGLSGGQAQRIAIARAYLKDAPILLLDEPTAHLDPVTEQGIVNALAQLAKGRTVVLCSHSRALRALGTRVLQLERGCLLEHAA</sequence>
<feature type="domain" description="ABC transporter" evidence="8">
    <location>
        <begin position="340"/>
        <end position="558"/>
    </location>
</feature>
<organism evidence="10 11">
    <name type="scientific">Neoasaia chiangmaiensis</name>
    <dbReference type="NCBI Taxonomy" id="320497"/>
    <lineage>
        <taxon>Bacteria</taxon>
        <taxon>Pseudomonadati</taxon>
        <taxon>Pseudomonadota</taxon>
        <taxon>Alphaproteobacteria</taxon>
        <taxon>Acetobacterales</taxon>
        <taxon>Acetobacteraceae</taxon>
        <taxon>Neoasaia</taxon>
    </lineage>
</organism>
<feature type="transmembrane region" description="Helical" evidence="7">
    <location>
        <begin position="143"/>
        <end position="160"/>
    </location>
</feature>
<dbReference type="InterPro" id="IPR017871">
    <property type="entry name" value="ABC_transporter-like_CS"/>
</dbReference>
<dbReference type="Gene3D" id="3.40.50.300">
    <property type="entry name" value="P-loop containing nucleotide triphosphate hydrolases"/>
    <property type="match status" value="1"/>
</dbReference>
<keyword evidence="5 7" id="KW-1133">Transmembrane helix</keyword>
<dbReference type="OrthoDB" id="5288404at2"/>
<dbReference type="InterPro" id="IPR039421">
    <property type="entry name" value="Type_1_exporter"/>
</dbReference>
<dbReference type="PANTHER" id="PTHR24221:SF590">
    <property type="entry name" value="COMPONENT LINKED WITH THE ASSEMBLY OF CYTOCHROME' TRANSPORT TRANSMEMBRANE ATP-BINDING PROTEIN ABC TRANSPORTER CYDD-RELATED"/>
    <property type="match status" value="1"/>
</dbReference>
<dbReference type="EMBL" id="CP014691">
    <property type="protein sequence ID" value="AQS86952.1"/>
    <property type="molecule type" value="Genomic_DNA"/>
</dbReference>
<evidence type="ECO:0000313" key="10">
    <source>
        <dbReference type="EMBL" id="AQS86952.1"/>
    </source>
</evidence>
<dbReference type="Pfam" id="PF00005">
    <property type="entry name" value="ABC_tran"/>
    <property type="match status" value="1"/>
</dbReference>
<feature type="transmembrane region" description="Helical" evidence="7">
    <location>
        <begin position="28"/>
        <end position="53"/>
    </location>
</feature>
<dbReference type="Pfam" id="PF00664">
    <property type="entry name" value="ABC_membrane"/>
    <property type="match status" value="1"/>
</dbReference>
<dbReference type="GO" id="GO:0005524">
    <property type="term" value="F:ATP binding"/>
    <property type="evidence" value="ECO:0007669"/>
    <property type="project" value="UniProtKB-KW"/>
</dbReference>
<evidence type="ECO:0000256" key="2">
    <source>
        <dbReference type="ARBA" id="ARBA00022692"/>
    </source>
</evidence>
<keyword evidence="6 7" id="KW-0472">Membrane</keyword>
<dbReference type="GO" id="GO:0016887">
    <property type="term" value="F:ATP hydrolysis activity"/>
    <property type="evidence" value="ECO:0007669"/>
    <property type="project" value="InterPro"/>
</dbReference>
<dbReference type="InterPro" id="IPR014216">
    <property type="entry name" value="ABC_transptr_CydD"/>
</dbReference>
<dbReference type="PROSITE" id="PS50929">
    <property type="entry name" value="ABC_TM1F"/>
    <property type="match status" value="1"/>
</dbReference>
<evidence type="ECO:0000256" key="5">
    <source>
        <dbReference type="ARBA" id="ARBA00022989"/>
    </source>
</evidence>
<dbReference type="KEGG" id="nch:A0U93_02200"/>
<dbReference type="NCBIfam" id="TIGR02857">
    <property type="entry name" value="CydD"/>
    <property type="match status" value="1"/>
</dbReference>
<evidence type="ECO:0000256" key="3">
    <source>
        <dbReference type="ARBA" id="ARBA00022741"/>
    </source>
</evidence>
<accession>A0A1U9KMD9</accession>
<dbReference type="InterPro" id="IPR011527">
    <property type="entry name" value="ABC1_TM_dom"/>
</dbReference>
<dbReference type="GO" id="GO:0140359">
    <property type="term" value="F:ABC-type transporter activity"/>
    <property type="evidence" value="ECO:0007669"/>
    <property type="project" value="InterPro"/>
</dbReference>
<dbReference type="InterPro" id="IPR003593">
    <property type="entry name" value="AAA+_ATPase"/>
</dbReference>
<gene>
    <name evidence="10" type="ORF">A0U93_02200</name>
</gene>
<dbReference type="InterPro" id="IPR027417">
    <property type="entry name" value="P-loop_NTPase"/>
</dbReference>
<evidence type="ECO:0000256" key="4">
    <source>
        <dbReference type="ARBA" id="ARBA00022840"/>
    </source>
</evidence>
<feature type="transmembrane region" description="Helical" evidence="7">
    <location>
        <begin position="166"/>
        <end position="189"/>
    </location>
</feature>
<dbReference type="PANTHER" id="PTHR24221">
    <property type="entry name" value="ATP-BINDING CASSETTE SUB-FAMILY B"/>
    <property type="match status" value="1"/>
</dbReference>
<comment type="subcellular location">
    <subcellularLocation>
        <location evidence="1">Cell membrane</location>
        <topology evidence="1">Multi-pass membrane protein</topology>
    </subcellularLocation>
</comment>
<dbReference type="CDD" id="cd18584">
    <property type="entry name" value="ABC_6TM_AarD_CydD"/>
    <property type="match status" value="1"/>
</dbReference>
<evidence type="ECO:0000313" key="11">
    <source>
        <dbReference type="Proteomes" id="UP000188604"/>
    </source>
</evidence>
<keyword evidence="3" id="KW-0547">Nucleotide-binding</keyword>
<evidence type="ECO:0000256" key="7">
    <source>
        <dbReference type="SAM" id="Phobius"/>
    </source>
</evidence>
<dbReference type="InterPro" id="IPR003439">
    <property type="entry name" value="ABC_transporter-like_ATP-bd"/>
</dbReference>
<feature type="transmembrane region" description="Helical" evidence="7">
    <location>
        <begin position="284"/>
        <end position="304"/>
    </location>
</feature>
<dbReference type="STRING" id="320497.A0U93_02200"/>
<proteinExistence type="predicted"/>
<dbReference type="PROSITE" id="PS50893">
    <property type="entry name" value="ABC_TRANSPORTER_2"/>
    <property type="match status" value="1"/>
</dbReference>